<dbReference type="Gene3D" id="3.40.1350.60">
    <property type="match status" value="1"/>
</dbReference>
<feature type="compositionally biased region" description="Gly residues" evidence="1">
    <location>
        <begin position="282"/>
        <end position="293"/>
    </location>
</feature>
<dbReference type="OrthoDB" id="199134at2759"/>
<evidence type="ECO:0000259" key="3">
    <source>
        <dbReference type="Pfam" id="PF17746"/>
    </source>
</evidence>
<dbReference type="EMBL" id="LSYV01000103">
    <property type="protein sequence ID" value="KXZ43107.1"/>
    <property type="molecule type" value="Genomic_DNA"/>
</dbReference>
<dbReference type="STRING" id="33097.A0A150FZU1"/>
<proteinExistence type="predicted"/>
<evidence type="ECO:0008006" key="6">
    <source>
        <dbReference type="Google" id="ProtNLM"/>
    </source>
</evidence>
<keyword evidence="5" id="KW-1185">Reference proteome</keyword>
<sequence length="326" mass="32581">MSSIGAPVIYEYPSAVRGWLVRRYKRFLADIVLQPSVAGRHSQGAGGSRGAPGAPPVTAAAASGPGQAPAVTVVAAGAAAAATAAAAVVSPGMAAVAATATGVAAASPEVAAAAAVAAAGGATTCHCPNTGPMTGLLDWPLAPVVCSVSSAAGRKYPHTLEMVQPCPGGPWVGVHSALANGLVVSLLQRRLLPQLGEWDELQREVPYGSQRSRVDFVLTRPTGRKLFVEVKSVTLAEPYRPLARAPPQPRAQEPAQPATTHGAPAAEGPAAPVPATAVESADGGGSGGGGSGGNPQRLIALFPDTHAQTFLMQNRSATAPSATSRT</sequence>
<dbReference type="InterPro" id="IPR041465">
    <property type="entry name" value="SfsA_N"/>
</dbReference>
<evidence type="ECO:0000256" key="1">
    <source>
        <dbReference type="SAM" id="MobiDB-lite"/>
    </source>
</evidence>
<comment type="caution">
    <text evidence="4">The sequence shown here is derived from an EMBL/GenBank/DDBJ whole genome shotgun (WGS) entry which is preliminary data.</text>
</comment>
<dbReference type="InterPro" id="IPR040452">
    <property type="entry name" value="SfsA_C"/>
</dbReference>
<dbReference type="AlphaFoldDB" id="A0A150FZU1"/>
<dbReference type="Pfam" id="PF03749">
    <property type="entry name" value="SfsA"/>
    <property type="match status" value="1"/>
</dbReference>
<feature type="domain" description="Sugar fermentation stimulation protein C-terminal" evidence="2">
    <location>
        <begin position="178"/>
        <end position="237"/>
    </location>
</feature>
<feature type="compositionally biased region" description="Low complexity" evidence="1">
    <location>
        <begin position="250"/>
        <end position="279"/>
    </location>
</feature>
<feature type="domain" description="SfsA N-terminal OB" evidence="3">
    <location>
        <begin position="115"/>
        <end position="174"/>
    </location>
</feature>
<dbReference type="GO" id="GO:0003677">
    <property type="term" value="F:DNA binding"/>
    <property type="evidence" value="ECO:0007669"/>
    <property type="project" value="InterPro"/>
</dbReference>
<protein>
    <recommendedName>
        <fullName evidence="6">Sugar fermentation stimulation protein C-terminal domain-containing protein</fullName>
    </recommendedName>
</protein>
<dbReference type="Gene3D" id="2.40.50.580">
    <property type="match status" value="1"/>
</dbReference>
<dbReference type="PANTHER" id="PTHR30545:SF2">
    <property type="entry name" value="SUGAR FERMENTATION STIMULATION PROTEIN A"/>
    <property type="match status" value="1"/>
</dbReference>
<evidence type="ECO:0000259" key="2">
    <source>
        <dbReference type="Pfam" id="PF03749"/>
    </source>
</evidence>
<gene>
    <name evidence="4" type="ORF">GPECTOR_102g60</name>
</gene>
<reference evidence="5" key="1">
    <citation type="journal article" date="2016" name="Nat. Commun.">
        <title>The Gonium pectorale genome demonstrates co-option of cell cycle regulation during the evolution of multicellularity.</title>
        <authorList>
            <person name="Hanschen E.R."/>
            <person name="Marriage T.N."/>
            <person name="Ferris P.J."/>
            <person name="Hamaji T."/>
            <person name="Toyoda A."/>
            <person name="Fujiyama A."/>
            <person name="Neme R."/>
            <person name="Noguchi H."/>
            <person name="Minakuchi Y."/>
            <person name="Suzuki M."/>
            <person name="Kawai-Toyooka H."/>
            <person name="Smith D.R."/>
            <person name="Sparks H."/>
            <person name="Anderson J."/>
            <person name="Bakaric R."/>
            <person name="Luria V."/>
            <person name="Karger A."/>
            <person name="Kirschner M.W."/>
            <person name="Durand P.M."/>
            <person name="Michod R.E."/>
            <person name="Nozaki H."/>
            <person name="Olson B.J."/>
        </authorList>
    </citation>
    <scope>NUCLEOTIDE SEQUENCE [LARGE SCALE GENOMIC DNA]</scope>
    <source>
        <strain evidence="5">NIES-2863</strain>
    </source>
</reference>
<organism evidence="4 5">
    <name type="scientific">Gonium pectorale</name>
    <name type="common">Green alga</name>
    <dbReference type="NCBI Taxonomy" id="33097"/>
    <lineage>
        <taxon>Eukaryota</taxon>
        <taxon>Viridiplantae</taxon>
        <taxon>Chlorophyta</taxon>
        <taxon>core chlorophytes</taxon>
        <taxon>Chlorophyceae</taxon>
        <taxon>CS clade</taxon>
        <taxon>Chlamydomonadales</taxon>
        <taxon>Volvocaceae</taxon>
        <taxon>Gonium</taxon>
    </lineage>
</organism>
<accession>A0A150FZU1</accession>
<dbReference type="Pfam" id="PF17746">
    <property type="entry name" value="SfsA_N"/>
    <property type="match status" value="1"/>
</dbReference>
<feature type="region of interest" description="Disordered" evidence="1">
    <location>
        <begin position="239"/>
        <end position="298"/>
    </location>
</feature>
<evidence type="ECO:0000313" key="5">
    <source>
        <dbReference type="Proteomes" id="UP000075714"/>
    </source>
</evidence>
<dbReference type="InterPro" id="IPR005224">
    <property type="entry name" value="SfsA"/>
</dbReference>
<feature type="region of interest" description="Disordered" evidence="1">
    <location>
        <begin position="41"/>
        <end position="62"/>
    </location>
</feature>
<dbReference type="Proteomes" id="UP000075714">
    <property type="component" value="Unassembled WGS sequence"/>
</dbReference>
<dbReference type="PANTHER" id="PTHR30545">
    <property type="entry name" value="SUGAR FERMENTATION STIMULATION PROTEIN A"/>
    <property type="match status" value="1"/>
</dbReference>
<name>A0A150FZU1_GONPE</name>
<evidence type="ECO:0000313" key="4">
    <source>
        <dbReference type="EMBL" id="KXZ43107.1"/>
    </source>
</evidence>